<keyword evidence="4" id="KW-1185">Reference proteome</keyword>
<gene>
    <name evidence="3" type="ORF">PR048_028492</name>
</gene>
<evidence type="ECO:0000259" key="2">
    <source>
        <dbReference type="Pfam" id="PF24748"/>
    </source>
</evidence>
<organism evidence="3 4">
    <name type="scientific">Dryococelus australis</name>
    <dbReference type="NCBI Taxonomy" id="614101"/>
    <lineage>
        <taxon>Eukaryota</taxon>
        <taxon>Metazoa</taxon>
        <taxon>Ecdysozoa</taxon>
        <taxon>Arthropoda</taxon>
        <taxon>Hexapoda</taxon>
        <taxon>Insecta</taxon>
        <taxon>Pterygota</taxon>
        <taxon>Neoptera</taxon>
        <taxon>Polyneoptera</taxon>
        <taxon>Phasmatodea</taxon>
        <taxon>Verophasmatodea</taxon>
        <taxon>Anareolatae</taxon>
        <taxon>Phasmatidae</taxon>
        <taxon>Eurycanthinae</taxon>
        <taxon>Dryococelus</taxon>
    </lineage>
</organism>
<evidence type="ECO:0000256" key="1">
    <source>
        <dbReference type="SAM" id="MobiDB-lite"/>
    </source>
</evidence>
<protein>
    <recommendedName>
        <fullName evidence="2">Galaxin-like repeats domain-containing protein</fullName>
    </recommendedName>
</protein>
<dbReference type="Pfam" id="PF24748">
    <property type="entry name" value="Galaxin_repeat"/>
    <property type="match status" value="1"/>
</dbReference>
<reference evidence="3 4" key="1">
    <citation type="submission" date="2023-02" db="EMBL/GenBank/DDBJ databases">
        <title>LHISI_Scaffold_Assembly.</title>
        <authorList>
            <person name="Stuart O.P."/>
            <person name="Cleave R."/>
            <person name="Magrath M.J.L."/>
            <person name="Mikheyev A.S."/>
        </authorList>
    </citation>
    <scope>NUCLEOTIDE SEQUENCE [LARGE SCALE GENOMIC DNA]</scope>
    <source>
        <strain evidence="3">Daus_M_001</strain>
        <tissue evidence="3">Leg muscle</tissue>
    </source>
</reference>
<proteinExistence type="predicted"/>
<comment type="caution">
    <text evidence="3">The sequence shown here is derived from an EMBL/GenBank/DDBJ whole genome shotgun (WGS) entry which is preliminary data.</text>
</comment>
<feature type="region of interest" description="Disordered" evidence="1">
    <location>
        <begin position="1"/>
        <end position="28"/>
    </location>
</feature>
<evidence type="ECO:0000313" key="4">
    <source>
        <dbReference type="Proteomes" id="UP001159363"/>
    </source>
</evidence>
<dbReference type="InterPro" id="IPR056601">
    <property type="entry name" value="Galaxin_dom"/>
</dbReference>
<sequence length="535" mass="60203">MEHCRNERVGETRDPRENPQTSGNRPARFPLAKIGVNRPGIELGSPWWKTSSPSAQLPWPLAHTGHAATTMMHLSLCFGVRRYWNSLSFCKSVPTQQEQCKAGKMWFPWGKKKHAIVWYELTALRRSPVGGAVIAHERTWTTPCIMYGQVACLIYQQVSSTYHCRFTVPDDAGSTCVLPNGVSHNQPPSPSQQSSGMPAIAAPYWSRGLARPPPPPPRVLVARPTHLWRRKPFFCLLLKAVHTVTNNKDTSVAKKRVTFSTCREIEERTSRQHSFTWYISIAGTSSITCTYKWLLQANWVSKESDRIQAPDPTLLLCGRAGHALAQKPMDRRNMLLDYSRNCRVKPTLDISVCCNNQVLYAVDISVCCNNQVLYAVDISVCCNDQVLYAVDISVCCNDQVLYAVDISVCCNDQVLYAVDISVYCNDQVLYAVDISVCCNNQVLYAVDISVCCNNQVLYAVDISEPWRELTIPRQVSHPTPELWGARLHLSYEVNRLQQRPANALEQSGAILRLLESVYNPTPQFFRCDNVCCIAN</sequence>
<dbReference type="Proteomes" id="UP001159363">
    <property type="component" value="Chromosome 12"/>
</dbReference>
<name>A0ABQ9GDA4_9NEOP</name>
<feature type="compositionally biased region" description="Basic and acidic residues" evidence="1">
    <location>
        <begin position="1"/>
        <end position="17"/>
    </location>
</feature>
<feature type="domain" description="Galaxin-like repeats" evidence="2">
    <location>
        <begin position="350"/>
        <end position="457"/>
    </location>
</feature>
<accession>A0ABQ9GDA4</accession>
<dbReference type="EMBL" id="JARBHB010000013">
    <property type="protein sequence ID" value="KAJ8869501.1"/>
    <property type="molecule type" value="Genomic_DNA"/>
</dbReference>
<evidence type="ECO:0000313" key="3">
    <source>
        <dbReference type="EMBL" id="KAJ8869501.1"/>
    </source>
</evidence>